<evidence type="ECO:0000313" key="2">
    <source>
        <dbReference type="Proteomes" id="UP000035800"/>
    </source>
</evidence>
<sequence length="231" mass="25134">MDNMISPEVLQEKINQELCKIWTGLYGKIESYDKSSLTAKVKPLLKVPTENGFEELPILVNLPVNVFYSGGMMIVPDYQRGDIVYLAPSPYPIQNSIRGMLGKTQESFEELESPRFGLENCSVAFGIPTQPFQLPPAVQKDGLVICSSTGNSYINITESDIELKSGTVPVEKSVLGESLKGILEEILDAITSLTVPCTAPGSPSEVPTNSAVFTSIKARLSSILSSNMRNN</sequence>
<organism evidence="1 2">
    <name type="scientific">Leptospira santarosai serovar Shermani str. LT 821</name>
    <dbReference type="NCBI Taxonomy" id="758847"/>
    <lineage>
        <taxon>Bacteria</taxon>
        <taxon>Pseudomonadati</taxon>
        <taxon>Spirochaetota</taxon>
        <taxon>Spirochaetia</taxon>
        <taxon>Leptospirales</taxon>
        <taxon>Leptospiraceae</taxon>
        <taxon>Leptospira</taxon>
    </lineage>
</organism>
<dbReference type="AlphaFoldDB" id="K8YG67"/>
<dbReference type="KEGG" id="lst:LSS_03129"/>
<gene>
    <name evidence="1" type="ORF">LSS_03129</name>
</gene>
<name>K8YG67_9LEPT</name>
<dbReference type="InterPro" id="IPR037026">
    <property type="entry name" value="Vgr_OB-fold_dom_sf"/>
</dbReference>
<dbReference type="Gene3D" id="2.40.50.230">
    <property type="entry name" value="Gp5 N-terminal domain"/>
    <property type="match status" value="1"/>
</dbReference>
<reference evidence="1 2" key="2">
    <citation type="journal article" date="2014" name="Emerg. Microbes Infect.">
        <title>Potential impact on kidney infection: a whole-genome analysis of Leptospira santarosai serovar Shermani.</title>
        <authorList>
            <person name="Chou L.F."/>
            <person name="Chen T.W."/>
            <person name="Ko Y.C."/>
            <person name="Pan M.J."/>
            <person name="Tian Y.C."/>
            <person name="Chiu C.H."/>
            <person name="Tang P."/>
            <person name="Hung C.C."/>
            <person name="Yang C.W."/>
        </authorList>
    </citation>
    <scope>NUCLEOTIDE SEQUENCE</scope>
    <source>
        <strain evidence="1 2">LT 821</strain>
    </source>
</reference>
<proteinExistence type="predicted"/>
<dbReference type="Proteomes" id="UP000035800">
    <property type="component" value="Chromosome I"/>
</dbReference>
<protein>
    <submittedName>
        <fullName evidence="1">Uncharacterized protein</fullName>
    </submittedName>
</protein>
<reference evidence="1 2" key="1">
    <citation type="journal article" date="2012" name="Gene">
        <title>Sequence of Leptospira santarosai serovar Shermani genome and prediction of virulence-associated genes.</title>
        <authorList>
            <person name="Chou L.F."/>
            <person name="Chen Y.T."/>
            <person name="Lu C.W."/>
            <person name="Ko Y.C."/>
            <person name="Tang C.Y."/>
            <person name="Pan M.J."/>
            <person name="Tian Y.C."/>
            <person name="Chiu C.H."/>
            <person name="Hung C.C."/>
            <person name="Yang C.W."/>
        </authorList>
    </citation>
    <scope>NUCLEOTIDE SEQUENCE [LARGE SCALE GENOMIC DNA]</scope>
    <source>
        <strain evidence="1">LT 821</strain>
    </source>
</reference>
<accession>K8YG67</accession>
<dbReference type="STRING" id="758847.LSS_03129"/>
<dbReference type="EMBL" id="CP006694">
    <property type="protein sequence ID" value="EKT88350.2"/>
    <property type="molecule type" value="Genomic_DNA"/>
</dbReference>
<evidence type="ECO:0000313" key="1">
    <source>
        <dbReference type="EMBL" id="EKT88350.2"/>
    </source>
</evidence>